<evidence type="ECO:0000256" key="1">
    <source>
        <dbReference type="ARBA" id="ARBA00022722"/>
    </source>
</evidence>
<feature type="compositionally biased region" description="Basic residues" evidence="5">
    <location>
        <begin position="1"/>
        <end position="20"/>
    </location>
</feature>
<reference evidence="7 8" key="1">
    <citation type="submission" date="2019-02" db="EMBL/GenBank/DDBJ databases">
        <title>Deep-cultivation of Planctomycetes and their phenomic and genomic characterization uncovers novel biology.</title>
        <authorList>
            <person name="Wiegand S."/>
            <person name="Jogler M."/>
            <person name="Boedeker C."/>
            <person name="Pinto D."/>
            <person name="Vollmers J."/>
            <person name="Rivas-Marin E."/>
            <person name="Kohn T."/>
            <person name="Peeters S.H."/>
            <person name="Heuer A."/>
            <person name="Rast P."/>
            <person name="Oberbeckmann S."/>
            <person name="Bunk B."/>
            <person name="Jeske O."/>
            <person name="Meyerdierks A."/>
            <person name="Storesund J.E."/>
            <person name="Kallscheuer N."/>
            <person name="Luecker S."/>
            <person name="Lage O.M."/>
            <person name="Pohl T."/>
            <person name="Merkel B.J."/>
            <person name="Hornburger P."/>
            <person name="Mueller R.-W."/>
            <person name="Bruemmer F."/>
            <person name="Labrenz M."/>
            <person name="Spormann A.M."/>
            <person name="Op Den Camp H."/>
            <person name="Overmann J."/>
            <person name="Amann R."/>
            <person name="Jetten M.S.M."/>
            <person name="Mascher T."/>
            <person name="Medema M.H."/>
            <person name="Devos D.P."/>
            <person name="Kaster A.-K."/>
            <person name="Ovreas L."/>
            <person name="Rohde M."/>
            <person name="Galperin M.Y."/>
            <person name="Jogler C."/>
        </authorList>
    </citation>
    <scope>NUCLEOTIDE SEQUENCE [LARGE SCALE GENOMIC DNA]</scope>
    <source>
        <strain evidence="7 8">CA54</strain>
    </source>
</reference>
<gene>
    <name evidence="7" type="ORF">CA54_40800</name>
</gene>
<dbReference type="InterPro" id="IPR002711">
    <property type="entry name" value="HNH"/>
</dbReference>
<dbReference type="SMART" id="SM00507">
    <property type="entry name" value="HNHc"/>
    <property type="match status" value="1"/>
</dbReference>
<evidence type="ECO:0000256" key="3">
    <source>
        <dbReference type="ARBA" id="ARBA00038412"/>
    </source>
</evidence>
<dbReference type="GO" id="GO:0003676">
    <property type="term" value="F:nucleic acid binding"/>
    <property type="evidence" value="ECO:0007669"/>
    <property type="project" value="InterPro"/>
</dbReference>
<evidence type="ECO:0000313" key="8">
    <source>
        <dbReference type="Proteomes" id="UP000320735"/>
    </source>
</evidence>
<evidence type="ECO:0000256" key="5">
    <source>
        <dbReference type="SAM" id="MobiDB-lite"/>
    </source>
</evidence>
<dbReference type="GO" id="GO:0004519">
    <property type="term" value="F:endonuclease activity"/>
    <property type="evidence" value="ECO:0007669"/>
    <property type="project" value="UniProtKB-KW"/>
</dbReference>
<organism evidence="7 8">
    <name type="scientific">Symmachiella macrocystis</name>
    <dbReference type="NCBI Taxonomy" id="2527985"/>
    <lineage>
        <taxon>Bacteria</taxon>
        <taxon>Pseudomonadati</taxon>
        <taxon>Planctomycetota</taxon>
        <taxon>Planctomycetia</taxon>
        <taxon>Planctomycetales</taxon>
        <taxon>Planctomycetaceae</taxon>
        <taxon>Symmachiella</taxon>
    </lineage>
</organism>
<dbReference type="AlphaFoldDB" id="A0A5C6B9S7"/>
<dbReference type="Gene3D" id="1.10.30.50">
    <property type="match status" value="1"/>
</dbReference>
<dbReference type="InterPro" id="IPR003615">
    <property type="entry name" value="HNH_nuc"/>
</dbReference>
<dbReference type="CDD" id="cd00085">
    <property type="entry name" value="HNHc"/>
    <property type="match status" value="1"/>
</dbReference>
<keyword evidence="1" id="KW-0540">Nuclease</keyword>
<keyword evidence="7" id="KW-0255">Endonuclease</keyword>
<dbReference type="Proteomes" id="UP000320735">
    <property type="component" value="Unassembled WGS sequence"/>
</dbReference>
<feature type="region of interest" description="Disordered" evidence="5">
    <location>
        <begin position="1"/>
        <end position="28"/>
    </location>
</feature>
<evidence type="ECO:0000256" key="2">
    <source>
        <dbReference type="ARBA" id="ARBA00022801"/>
    </source>
</evidence>
<feature type="domain" description="HNH nuclease" evidence="6">
    <location>
        <begin position="35"/>
        <end position="90"/>
    </location>
</feature>
<evidence type="ECO:0000259" key="6">
    <source>
        <dbReference type="SMART" id="SM00507"/>
    </source>
</evidence>
<comment type="caution">
    <text evidence="7">The sequence shown here is derived from an EMBL/GenBank/DDBJ whole genome shotgun (WGS) entry which is preliminary data.</text>
</comment>
<dbReference type="RefSeq" id="WP_146372630.1">
    <property type="nucleotide sequence ID" value="NZ_SJPP01000002.1"/>
</dbReference>
<protein>
    <recommendedName>
        <fullName evidence="4">Putative HNH nuclease YajD</fullName>
    </recommendedName>
</protein>
<name>A0A5C6B9S7_9PLAN</name>
<dbReference type="Pfam" id="PF01844">
    <property type="entry name" value="HNH"/>
    <property type="match status" value="1"/>
</dbReference>
<evidence type="ECO:0000256" key="4">
    <source>
        <dbReference type="ARBA" id="ARBA00040194"/>
    </source>
</evidence>
<evidence type="ECO:0000313" key="7">
    <source>
        <dbReference type="EMBL" id="TWU08843.1"/>
    </source>
</evidence>
<sequence length="97" mass="11272">MPQAAKTHRARAQPTKRRDYRKTAAQRGYGSKWQTARKRFLQQHPYCVGCDKEGRVTLANVVDHITPHRGDDKLFWDHGNWQALCRTCHNRKTGSGR</sequence>
<comment type="similarity">
    <text evidence="3">Belongs to the HNH nuclease family.</text>
</comment>
<dbReference type="GO" id="GO:0005829">
    <property type="term" value="C:cytosol"/>
    <property type="evidence" value="ECO:0007669"/>
    <property type="project" value="TreeGrafter"/>
</dbReference>
<accession>A0A5C6B9S7</accession>
<keyword evidence="2" id="KW-0378">Hydrolase</keyword>
<dbReference type="EMBL" id="SJPP01000002">
    <property type="protein sequence ID" value="TWU08843.1"/>
    <property type="molecule type" value="Genomic_DNA"/>
</dbReference>
<dbReference type="GO" id="GO:0016787">
    <property type="term" value="F:hydrolase activity"/>
    <property type="evidence" value="ECO:0007669"/>
    <property type="project" value="UniProtKB-KW"/>
</dbReference>
<proteinExistence type="inferred from homology"/>
<dbReference type="PANTHER" id="PTHR41286:SF1">
    <property type="entry name" value="HNH NUCLEASE YAJD-RELATED"/>
    <property type="match status" value="1"/>
</dbReference>
<dbReference type="GO" id="GO:0008270">
    <property type="term" value="F:zinc ion binding"/>
    <property type="evidence" value="ECO:0007669"/>
    <property type="project" value="InterPro"/>
</dbReference>
<dbReference type="PANTHER" id="PTHR41286">
    <property type="entry name" value="HNH NUCLEASE YAJD-RELATED"/>
    <property type="match status" value="1"/>
</dbReference>
<keyword evidence="8" id="KW-1185">Reference proteome</keyword>
<dbReference type="OrthoDB" id="9779761at2"/>